<accession>A0A914E2Y9</accession>
<keyword evidence="2" id="KW-1185">Reference proteome</keyword>
<dbReference type="AlphaFoldDB" id="A0A914E2Y9"/>
<dbReference type="WBParaSite" id="ACRNAN_scaffold5365.g9234.t2">
    <property type="protein sequence ID" value="ACRNAN_scaffold5365.g9234.t2"/>
    <property type="gene ID" value="ACRNAN_scaffold5365.g9234"/>
</dbReference>
<evidence type="ECO:0000313" key="2">
    <source>
        <dbReference type="Proteomes" id="UP000887540"/>
    </source>
</evidence>
<keyword evidence="1" id="KW-0175">Coiled coil</keyword>
<dbReference type="Proteomes" id="UP000887540">
    <property type="component" value="Unplaced"/>
</dbReference>
<evidence type="ECO:0000256" key="1">
    <source>
        <dbReference type="SAM" id="Coils"/>
    </source>
</evidence>
<sequence>MSSQDQYPIKRVRVGSFETPTPGVPLITNVPLHTSDGRVIDSTVSDARVLDSNNGPYKWVDNLEYLLDEYDMTIEQPEDEHKGILDNLKETVVELKDKITGNTPAKKAYHNEVKYAKKELKELKKEHKYMEEAEVYAEKGAKKASKYAMKAEKFLEKERAAAEKAAKYHQKAHDNEARLHECRDAHILRAAELMHDAESRLQEAH</sequence>
<feature type="coiled-coil region" evidence="1">
    <location>
        <begin position="78"/>
        <end position="133"/>
    </location>
</feature>
<reference evidence="3" key="1">
    <citation type="submission" date="2022-11" db="UniProtKB">
        <authorList>
            <consortium name="WormBaseParasite"/>
        </authorList>
    </citation>
    <scope>IDENTIFICATION</scope>
</reference>
<evidence type="ECO:0000313" key="3">
    <source>
        <dbReference type="WBParaSite" id="ACRNAN_scaffold5365.g9234.t2"/>
    </source>
</evidence>
<name>A0A914E2Y9_9BILA</name>
<organism evidence="2 3">
    <name type="scientific">Acrobeloides nanus</name>
    <dbReference type="NCBI Taxonomy" id="290746"/>
    <lineage>
        <taxon>Eukaryota</taxon>
        <taxon>Metazoa</taxon>
        <taxon>Ecdysozoa</taxon>
        <taxon>Nematoda</taxon>
        <taxon>Chromadorea</taxon>
        <taxon>Rhabditida</taxon>
        <taxon>Tylenchina</taxon>
        <taxon>Cephalobomorpha</taxon>
        <taxon>Cephaloboidea</taxon>
        <taxon>Cephalobidae</taxon>
        <taxon>Acrobeloides</taxon>
    </lineage>
</organism>
<protein>
    <submittedName>
        <fullName evidence="3">Uncharacterized protein</fullName>
    </submittedName>
</protein>
<proteinExistence type="predicted"/>